<dbReference type="SMART" id="SM00320">
    <property type="entry name" value="WD40"/>
    <property type="match status" value="8"/>
</dbReference>
<protein>
    <submittedName>
        <fullName evidence="5">Uncharacterized protein</fullName>
    </submittedName>
</protein>
<dbReference type="PANTHER" id="PTHR10039">
    <property type="entry name" value="AMELOGENIN"/>
    <property type="match status" value="1"/>
</dbReference>
<name>A0A2J6TCP7_9HELO</name>
<evidence type="ECO:0000313" key="6">
    <source>
        <dbReference type="Proteomes" id="UP000235371"/>
    </source>
</evidence>
<dbReference type="PANTHER" id="PTHR10039:SF16">
    <property type="entry name" value="GPI INOSITOL-DEACYLASE"/>
    <property type="match status" value="1"/>
</dbReference>
<dbReference type="InterPro" id="IPR001680">
    <property type="entry name" value="WD40_rpt"/>
</dbReference>
<dbReference type="EMBL" id="KZ613788">
    <property type="protein sequence ID" value="PMD60752.1"/>
    <property type="molecule type" value="Genomic_DNA"/>
</dbReference>
<dbReference type="SUPFAM" id="SSF52540">
    <property type="entry name" value="P-loop containing nucleoside triphosphate hydrolases"/>
    <property type="match status" value="1"/>
</dbReference>
<sequence>MDSDEFDPEPLSQPSGAVPPRRKSTTLSRVFSGLSITRRSSESSEDKRGKFGLTLICDRADPIVDIVFVHGLGGGSRKTWCKGDDPGLYWPKEWLQRDPEFKNVRTYGFGYDSDWDTRRGSQLDVHDFGKALLSALLRDPYIRRSQNLPIILVAHSMGGLVIKKAYLLSRNDPTFLELGKRFYSMYFLATPHHGAASAELLSFVLRASFSGSLPFLADLHQDSPSIQQINDEFRHCALQLSGGIYSFYETQPTSLFGIGERIIVKKSSAMTGLPNEQSAPLNANHRGVCKFSSPSDDNFLAIRNSFLINVDKIKEAWDLKHREQLRNQKRQLKRFLCISEQLEDGLIDTDEPRADGSCEWLVTNPKFRQWRDSSSTNPLFWLSGRPATGKTFLTNHVREHLNELGADCSTYFFREGDKTLSALSSCLLSLAYQMACSNVAIRQAFLEMQEDDVRIDRDNYQSIWRKLFQGGIFRTTLYKSHYWVIDALDECKSPVNFFQLILKTEHTFPLRIFVSSRPSNELHSQLHGMEPPAQIHLILPTDTLQDIRWYVQNHTDFPSMQNHKTHQQLVDTLVEKSEGVFLWVKLVLKELRQVYSETTLKRILEDIPKGMDKLYSRSLEPLTKDSYGTPLAKAILTWTACAVRPLSTTELKFALQLHIQDNVYNLENQIATLCGHLVYVDPQYRVLMVHQTARSFLLTSRTNSEFAFLEQEGHRHLALTCLKQLVHDDLKAPQSRRPSANLSTTSRSPFLDYAAKSWYEHVNKASSADTELLNLIYKFLSCRHGNVLTWIEHIASAGDLHHLIQTGMVLRTYLKRRAIYFPIIKKEVETIDSWSTDFIRIASKFGRNLLRSPPSIYHIIPPLCPREAAPYQQFGRSTRGISVLGLSTTSWDDCLATIAYHKSTATAVACGTAHFAIGASDKMVRLYTTSTCQEYGKMAHGEAIRMLEFNNSGQMLASAGRQLIRVWDVADKKLIAEFKSPRPGIAMTFTPDNKSLMAACHDNQMHTFDIARSENSESEPWYIDVDSEPIYRVPDTAAFSLEHKLLAVVYRGSHIHIWSWEDGYLGCCKKPQADQELLPFHASSLCFNPAPEANSLAAAYEGGTILIFDPVQEDGNIKASHKADTDTQTLACSPCGRTLISGNSRGTIRIFDFEAFDHLRLKLLYVIHDRDNNIRSLAFCADSLRFVDMGGQQTNIWEPTVLVRHDVSEEMSETASIEVQEMCIPQAAEIDVITTMCVESSARHIFCGTEGGSVKVFSLTTGKQLRTLYIHSNGVGITQLSFSGNKAILASADSASRVLIWQLAPTSDSWKANSLLLEQRMEDPVENILFNPYETHLLIVTTLIDKLFALSDPASEPISLTWTTRNAGIWAQHPTNRSQLLLIVRSTLRIYTWNSLGLLTASTGIPLHVEDYLPSDFEIRAFHVGWAGRILATEYSALSQSRSHIRLLLWSAGLLVPETERLGSVMGKTGEGLAGLVGTLGMIICMTDSLILFLDDDGWVCSLDVGEVGSRLTSYKRHFFLPYDWLSTNDELLCKCSEKGDIIFAKDDELAVIRKGLECGEIIEFNN</sequence>
<keyword evidence="1" id="KW-0677">Repeat</keyword>
<dbReference type="InterPro" id="IPR054471">
    <property type="entry name" value="GPIID_WHD"/>
</dbReference>
<evidence type="ECO:0000256" key="2">
    <source>
        <dbReference type="SAM" id="MobiDB-lite"/>
    </source>
</evidence>
<evidence type="ECO:0000313" key="5">
    <source>
        <dbReference type="EMBL" id="PMD60752.1"/>
    </source>
</evidence>
<dbReference type="InterPro" id="IPR015943">
    <property type="entry name" value="WD40/YVTN_repeat-like_dom_sf"/>
</dbReference>
<dbReference type="Gene3D" id="3.40.50.1820">
    <property type="entry name" value="alpha/beta hydrolase"/>
    <property type="match status" value="1"/>
</dbReference>
<dbReference type="InterPro" id="IPR056884">
    <property type="entry name" value="NPHP3-like_N"/>
</dbReference>
<reference evidence="5 6" key="1">
    <citation type="submission" date="2016-04" db="EMBL/GenBank/DDBJ databases">
        <title>A degradative enzymes factory behind the ericoid mycorrhizal symbiosis.</title>
        <authorList>
            <consortium name="DOE Joint Genome Institute"/>
            <person name="Martino E."/>
            <person name="Morin E."/>
            <person name="Grelet G."/>
            <person name="Kuo A."/>
            <person name="Kohler A."/>
            <person name="Daghino S."/>
            <person name="Barry K."/>
            <person name="Choi C."/>
            <person name="Cichocki N."/>
            <person name="Clum A."/>
            <person name="Copeland A."/>
            <person name="Hainaut M."/>
            <person name="Haridas S."/>
            <person name="Labutti K."/>
            <person name="Lindquist E."/>
            <person name="Lipzen A."/>
            <person name="Khouja H.-R."/>
            <person name="Murat C."/>
            <person name="Ohm R."/>
            <person name="Olson A."/>
            <person name="Spatafora J."/>
            <person name="Veneault-Fourrey C."/>
            <person name="Henrissat B."/>
            <person name="Grigoriev I."/>
            <person name="Martin F."/>
            <person name="Perotto S."/>
        </authorList>
    </citation>
    <scope>NUCLEOTIDE SEQUENCE [LARGE SCALE GENOMIC DNA]</scope>
    <source>
        <strain evidence="5 6">E</strain>
    </source>
</reference>
<keyword evidence="6" id="KW-1185">Reference proteome</keyword>
<accession>A0A2J6TCP7</accession>
<dbReference type="Pfam" id="PF24883">
    <property type="entry name" value="NPHP3_N"/>
    <property type="match status" value="1"/>
</dbReference>
<dbReference type="Pfam" id="PF00400">
    <property type="entry name" value="WD40"/>
    <property type="match status" value="1"/>
</dbReference>
<dbReference type="Pfam" id="PF22939">
    <property type="entry name" value="WHD_GPIID"/>
    <property type="match status" value="1"/>
</dbReference>
<evidence type="ECO:0000259" key="3">
    <source>
        <dbReference type="Pfam" id="PF22939"/>
    </source>
</evidence>
<organism evidence="5 6">
    <name type="scientific">Hyaloscypha bicolor E</name>
    <dbReference type="NCBI Taxonomy" id="1095630"/>
    <lineage>
        <taxon>Eukaryota</taxon>
        <taxon>Fungi</taxon>
        <taxon>Dikarya</taxon>
        <taxon>Ascomycota</taxon>
        <taxon>Pezizomycotina</taxon>
        <taxon>Leotiomycetes</taxon>
        <taxon>Helotiales</taxon>
        <taxon>Hyaloscyphaceae</taxon>
        <taxon>Hyaloscypha</taxon>
        <taxon>Hyaloscypha bicolor</taxon>
    </lineage>
</organism>
<dbReference type="GeneID" id="36596589"/>
<dbReference type="SUPFAM" id="SSF50998">
    <property type="entry name" value="Quinoprotein alcohol dehydrogenase-like"/>
    <property type="match status" value="1"/>
</dbReference>
<evidence type="ECO:0000259" key="4">
    <source>
        <dbReference type="Pfam" id="PF24883"/>
    </source>
</evidence>
<evidence type="ECO:0000256" key="1">
    <source>
        <dbReference type="ARBA" id="ARBA00022737"/>
    </source>
</evidence>
<dbReference type="RefSeq" id="XP_024737656.1">
    <property type="nucleotide sequence ID" value="XM_024888513.1"/>
</dbReference>
<dbReference type="InterPro" id="IPR027417">
    <property type="entry name" value="P-loop_NTPase"/>
</dbReference>
<feature type="region of interest" description="Disordered" evidence="2">
    <location>
        <begin position="1"/>
        <end position="25"/>
    </location>
</feature>
<feature type="domain" description="Nephrocystin 3-like N-terminal" evidence="4">
    <location>
        <begin position="356"/>
        <end position="517"/>
    </location>
</feature>
<dbReference type="Proteomes" id="UP000235371">
    <property type="component" value="Unassembled WGS sequence"/>
</dbReference>
<proteinExistence type="predicted"/>
<gene>
    <name evidence="5" type="ORF">K444DRAFT_721190</name>
</gene>
<dbReference type="OrthoDB" id="194358at2759"/>
<dbReference type="InterPro" id="IPR011047">
    <property type="entry name" value="Quinoprotein_ADH-like_sf"/>
</dbReference>
<dbReference type="InParanoid" id="A0A2J6TCP7"/>
<dbReference type="Gene3D" id="2.130.10.10">
    <property type="entry name" value="YVTN repeat-like/Quinoprotein amine dehydrogenase"/>
    <property type="match status" value="3"/>
</dbReference>
<dbReference type="InterPro" id="IPR036322">
    <property type="entry name" value="WD40_repeat_dom_sf"/>
</dbReference>
<dbReference type="SUPFAM" id="SSF50978">
    <property type="entry name" value="WD40 repeat-like"/>
    <property type="match status" value="1"/>
</dbReference>
<dbReference type="SUPFAM" id="SSF53474">
    <property type="entry name" value="alpha/beta-Hydrolases"/>
    <property type="match status" value="1"/>
</dbReference>
<dbReference type="InterPro" id="IPR029058">
    <property type="entry name" value="AB_hydrolase_fold"/>
</dbReference>
<feature type="domain" description="GPI inositol-deacylase winged helix" evidence="3">
    <location>
        <begin position="624"/>
        <end position="707"/>
    </location>
</feature>